<feature type="binding site" evidence="5">
    <location>
        <position position="43"/>
    </location>
    <ligand>
        <name>Zn(2+)</name>
        <dbReference type="ChEBI" id="CHEBI:29105"/>
    </ligand>
</feature>
<sequence length="371" mass="42614">MTELRRDPINKRWVIIASGRAKRPEHFKRDKKHSNAVVACPFCPGDEGKKTPPEIATFPDRRPRNSSDWQVRVIPNKYNAVGIDEKIKIQPFGMYLTITGYGAHEVIIESPNHDVLFEDQPLAHLMLILSAYKERLLDLYKDPNIKQIVLYKNHGPEGGASISHPHSQLITFPIVPQDFKDDLKGAKEYFEKERSCLWCSILKWEMFTNYSVNDEDGKLIRNDPAGIRLVYKNSAFMAYCPFASRYPYEIHIIPRKHSHSFGNIGIQEIRELAEILKVTIKKINVVLKEIYSDSAPFNFVLHTSPNLNFQGNGDKFETIKKDFHWHIELYPVLSIQAGVEKGSGLYINVVSPEAAAKELREAQIEEKKEEK</sequence>
<dbReference type="InterPro" id="IPR053177">
    <property type="entry name" value="ADP-glucose_phosphorylase"/>
</dbReference>
<dbReference type="Proteomes" id="UP000228561">
    <property type="component" value="Unassembled WGS sequence"/>
</dbReference>
<comment type="caution">
    <text evidence="7">The sequence shown here is derived from an EMBL/GenBank/DDBJ whole genome shotgun (WGS) entry which is preliminary data.</text>
</comment>
<dbReference type="InterPro" id="IPR036265">
    <property type="entry name" value="HIT-like_sf"/>
</dbReference>
<dbReference type="PIRSF" id="PIRSF000808">
    <property type="entry name" value="GalT"/>
    <property type="match status" value="1"/>
</dbReference>
<proteinExistence type="predicted"/>
<dbReference type="InterPro" id="IPR001937">
    <property type="entry name" value="GalP_UDPtransf1"/>
</dbReference>
<dbReference type="GO" id="GO:0008270">
    <property type="term" value="F:zinc ion binding"/>
    <property type="evidence" value="ECO:0007669"/>
    <property type="project" value="InterPro"/>
</dbReference>
<dbReference type="PANTHER" id="PTHR42763">
    <property type="entry name" value="ADP-GLUCOSE PHOSPHORYLASE"/>
    <property type="match status" value="1"/>
</dbReference>
<reference evidence="8" key="1">
    <citation type="submission" date="2017-09" db="EMBL/GenBank/DDBJ databases">
        <title>Depth-based differentiation of microbial function through sediment-hosted aquifers and enrichment of novel symbionts in the deep terrestrial subsurface.</title>
        <authorList>
            <person name="Probst A.J."/>
            <person name="Ladd B."/>
            <person name="Jarett J.K."/>
            <person name="Geller-Mcgrath D.E."/>
            <person name="Sieber C.M.K."/>
            <person name="Emerson J.B."/>
            <person name="Anantharaman K."/>
            <person name="Thomas B.C."/>
            <person name="Malmstrom R."/>
            <person name="Stieglmeier M."/>
            <person name="Klingl A."/>
            <person name="Woyke T."/>
            <person name="Ryan C.M."/>
            <person name="Banfield J.F."/>
        </authorList>
    </citation>
    <scope>NUCLEOTIDE SEQUENCE [LARGE SCALE GENOMIC DNA]</scope>
</reference>
<keyword evidence="3" id="KW-0119">Carbohydrate metabolism</keyword>
<comment type="cofactor">
    <cofactor evidence="5">
        <name>Zn(2+)</name>
        <dbReference type="ChEBI" id="CHEBI:29105"/>
    </cofactor>
    <text evidence="5">Binds 1 zinc ion per subunit.</text>
</comment>
<evidence type="ECO:0000256" key="2">
    <source>
        <dbReference type="ARBA" id="ARBA00022695"/>
    </source>
</evidence>
<dbReference type="GO" id="GO:0006012">
    <property type="term" value="P:galactose metabolic process"/>
    <property type="evidence" value="ECO:0007669"/>
    <property type="project" value="InterPro"/>
</dbReference>
<keyword evidence="5" id="KW-0862">Zinc</keyword>
<keyword evidence="2 7" id="KW-0548">Nucleotidyltransferase</keyword>
<feature type="binding site" evidence="5">
    <location>
        <position position="164"/>
    </location>
    <ligand>
        <name>Zn(2+)</name>
        <dbReference type="ChEBI" id="CHEBI:29105"/>
    </ligand>
</feature>
<evidence type="ECO:0000256" key="3">
    <source>
        <dbReference type="ARBA" id="ARBA00023277"/>
    </source>
</evidence>
<name>A0A2M7B917_9BACT</name>
<evidence type="ECO:0000259" key="6">
    <source>
        <dbReference type="Pfam" id="PF01087"/>
    </source>
</evidence>
<gene>
    <name evidence="7" type="ORF">COS58_01620</name>
</gene>
<dbReference type="InterPro" id="IPR005849">
    <property type="entry name" value="GalP_Utransf_N"/>
</dbReference>
<evidence type="ECO:0000313" key="7">
    <source>
        <dbReference type="EMBL" id="PIU99568.1"/>
    </source>
</evidence>
<feature type="domain" description="Galactose-1-phosphate uridyl transferase N-terminal" evidence="6">
    <location>
        <begin position="4"/>
        <end position="176"/>
    </location>
</feature>
<accession>A0A2M7B917</accession>
<keyword evidence="1 7" id="KW-0808">Transferase</keyword>
<feature type="binding site" evidence="5">
    <location>
        <position position="113"/>
    </location>
    <ligand>
        <name>Zn(2+)</name>
        <dbReference type="ChEBI" id="CHEBI:29105"/>
    </ligand>
</feature>
<feature type="active site" description="Tele-UMP-histidine intermediate" evidence="4">
    <location>
        <position position="166"/>
    </location>
</feature>
<dbReference type="AlphaFoldDB" id="A0A2M7B917"/>
<dbReference type="EMBL" id="PEVG01000018">
    <property type="protein sequence ID" value="PIU99568.1"/>
    <property type="molecule type" value="Genomic_DNA"/>
</dbReference>
<evidence type="ECO:0000313" key="8">
    <source>
        <dbReference type="Proteomes" id="UP000228561"/>
    </source>
</evidence>
<keyword evidence="5" id="KW-0479">Metal-binding</keyword>
<dbReference type="Gene3D" id="3.30.428.10">
    <property type="entry name" value="HIT-like"/>
    <property type="match status" value="2"/>
</dbReference>
<evidence type="ECO:0000256" key="5">
    <source>
        <dbReference type="PIRSR" id="PIRSR000808-3"/>
    </source>
</evidence>
<feature type="binding site" evidence="5">
    <location>
        <position position="40"/>
    </location>
    <ligand>
        <name>Zn(2+)</name>
        <dbReference type="ChEBI" id="CHEBI:29105"/>
    </ligand>
</feature>
<dbReference type="GO" id="GO:0008108">
    <property type="term" value="F:UDP-glucose:hexose-1-phosphate uridylyltransferase activity"/>
    <property type="evidence" value="ECO:0007669"/>
    <property type="project" value="InterPro"/>
</dbReference>
<dbReference type="SUPFAM" id="SSF54197">
    <property type="entry name" value="HIT-like"/>
    <property type="match status" value="2"/>
</dbReference>
<dbReference type="PANTHER" id="PTHR42763:SF2">
    <property type="entry name" value="ADP-GLUCOSE PHOSPHORYLASE"/>
    <property type="match status" value="1"/>
</dbReference>
<evidence type="ECO:0000256" key="1">
    <source>
        <dbReference type="ARBA" id="ARBA00022679"/>
    </source>
</evidence>
<evidence type="ECO:0000256" key="4">
    <source>
        <dbReference type="PIRSR" id="PIRSR000808-1"/>
    </source>
</evidence>
<dbReference type="Pfam" id="PF01087">
    <property type="entry name" value="GalP_UDP_transf"/>
    <property type="match status" value="1"/>
</dbReference>
<protein>
    <submittedName>
        <fullName evidence="7">Galactose-1-phosphate uridylyltransferase</fullName>
    </submittedName>
</protein>
<organism evidence="7 8">
    <name type="scientific">Candidatus Tagabacteria bacterium CG03_land_8_20_14_0_80_41_22</name>
    <dbReference type="NCBI Taxonomy" id="1975020"/>
    <lineage>
        <taxon>Bacteria</taxon>
        <taxon>Candidatus Tagaibacteriota</taxon>
    </lineage>
</organism>